<accession>A0A6G1JFV5</accession>
<dbReference type="AlphaFoldDB" id="A0A6G1JFV5"/>
<dbReference type="Proteomes" id="UP000799291">
    <property type="component" value="Unassembled WGS sequence"/>
</dbReference>
<dbReference type="OrthoDB" id="5351220at2759"/>
<keyword evidence="3" id="KW-1185">Reference proteome</keyword>
<protein>
    <submittedName>
        <fullName evidence="2">Uncharacterized protein</fullName>
    </submittedName>
</protein>
<gene>
    <name evidence="2" type="ORF">K458DRAFT_413623</name>
</gene>
<evidence type="ECO:0000313" key="2">
    <source>
        <dbReference type="EMBL" id="KAF2689318.1"/>
    </source>
</evidence>
<evidence type="ECO:0000256" key="1">
    <source>
        <dbReference type="SAM" id="MobiDB-lite"/>
    </source>
</evidence>
<organism evidence="2 3">
    <name type="scientific">Lentithecium fluviatile CBS 122367</name>
    <dbReference type="NCBI Taxonomy" id="1168545"/>
    <lineage>
        <taxon>Eukaryota</taxon>
        <taxon>Fungi</taxon>
        <taxon>Dikarya</taxon>
        <taxon>Ascomycota</taxon>
        <taxon>Pezizomycotina</taxon>
        <taxon>Dothideomycetes</taxon>
        <taxon>Pleosporomycetidae</taxon>
        <taxon>Pleosporales</taxon>
        <taxon>Massarineae</taxon>
        <taxon>Lentitheciaceae</taxon>
        <taxon>Lentithecium</taxon>
    </lineage>
</organism>
<sequence length="324" mass="36320">MAEMSDQIGEKLVPVGDESAGTQEVDMGTEWVSGLKKEEGADGTEIKGDAQVKDSEVNSGTKESGVKKEEGTHDVEVKNDAQIPGSTGTGDKQIATGAADAVDTMDYQITDVDNRLTYRRGWPLLPVLPVLTFRSNVPLALSPSRTHMKVFREILEDHSVTIHSLEVAHRYNAGSPISKRTLTLCVLSEEKDNTEWPEAIRALRTYIETEDPPLTLAIEIIDHRIFHGLHTLPILPHEKRLSSAIKKRKHGVVNILEESGLRWTSLEFWWRGFSGKREDCKPTVLIGTGESQKKAWWKDVKEQVEEKMGSKWVAEICHREVTKY</sequence>
<feature type="region of interest" description="Disordered" evidence="1">
    <location>
        <begin position="1"/>
        <end position="92"/>
    </location>
</feature>
<feature type="compositionally biased region" description="Basic and acidic residues" evidence="1">
    <location>
        <begin position="64"/>
        <end position="79"/>
    </location>
</feature>
<proteinExistence type="predicted"/>
<name>A0A6G1JFV5_9PLEO</name>
<feature type="compositionally biased region" description="Basic and acidic residues" evidence="1">
    <location>
        <begin position="35"/>
        <end position="56"/>
    </location>
</feature>
<reference evidence="2" key="1">
    <citation type="journal article" date="2020" name="Stud. Mycol.">
        <title>101 Dothideomycetes genomes: a test case for predicting lifestyles and emergence of pathogens.</title>
        <authorList>
            <person name="Haridas S."/>
            <person name="Albert R."/>
            <person name="Binder M."/>
            <person name="Bloem J."/>
            <person name="Labutti K."/>
            <person name="Salamov A."/>
            <person name="Andreopoulos B."/>
            <person name="Baker S."/>
            <person name="Barry K."/>
            <person name="Bills G."/>
            <person name="Bluhm B."/>
            <person name="Cannon C."/>
            <person name="Castanera R."/>
            <person name="Culley D."/>
            <person name="Daum C."/>
            <person name="Ezra D."/>
            <person name="Gonzalez J."/>
            <person name="Henrissat B."/>
            <person name="Kuo A."/>
            <person name="Liang C."/>
            <person name="Lipzen A."/>
            <person name="Lutzoni F."/>
            <person name="Magnuson J."/>
            <person name="Mondo S."/>
            <person name="Nolan M."/>
            <person name="Ohm R."/>
            <person name="Pangilinan J."/>
            <person name="Park H.-J."/>
            <person name="Ramirez L."/>
            <person name="Alfaro M."/>
            <person name="Sun H."/>
            <person name="Tritt A."/>
            <person name="Yoshinaga Y."/>
            <person name="Zwiers L.-H."/>
            <person name="Turgeon B."/>
            <person name="Goodwin S."/>
            <person name="Spatafora J."/>
            <person name="Crous P."/>
            <person name="Grigoriev I."/>
        </authorList>
    </citation>
    <scope>NUCLEOTIDE SEQUENCE</scope>
    <source>
        <strain evidence="2">CBS 122367</strain>
    </source>
</reference>
<dbReference type="EMBL" id="MU005572">
    <property type="protein sequence ID" value="KAF2689318.1"/>
    <property type="molecule type" value="Genomic_DNA"/>
</dbReference>
<evidence type="ECO:0000313" key="3">
    <source>
        <dbReference type="Proteomes" id="UP000799291"/>
    </source>
</evidence>